<dbReference type="PANTHER" id="PTHR11552:SF147">
    <property type="entry name" value="CHOLINE DEHYDROGENASE, MITOCHONDRIAL"/>
    <property type="match status" value="1"/>
</dbReference>
<organism evidence="2 3">
    <name type="scientific">Vibrio parahaemolyticus</name>
    <dbReference type="NCBI Taxonomy" id="670"/>
    <lineage>
        <taxon>Bacteria</taxon>
        <taxon>Pseudomonadati</taxon>
        <taxon>Pseudomonadota</taxon>
        <taxon>Gammaproteobacteria</taxon>
        <taxon>Vibrionales</taxon>
        <taxon>Vibrionaceae</taxon>
        <taxon>Vibrio</taxon>
    </lineage>
</organism>
<feature type="non-terminal residue" evidence="2">
    <location>
        <position position="85"/>
    </location>
</feature>
<dbReference type="Proteomes" id="UP000518904">
    <property type="component" value="Unassembled WGS sequence"/>
</dbReference>
<comment type="similarity">
    <text evidence="1">Belongs to the GMC oxidoreductase family.</text>
</comment>
<name>A0A7Y0SFY8_VIBPH</name>
<keyword evidence="2" id="KW-0560">Oxidoreductase</keyword>
<feature type="non-terminal residue" evidence="2">
    <location>
        <position position="1"/>
    </location>
</feature>
<evidence type="ECO:0000313" key="2">
    <source>
        <dbReference type="EMBL" id="NMU82759.1"/>
    </source>
</evidence>
<dbReference type="EMBL" id="JABCLB010000981">
    <property type="protein sequence ID" value="NMU82759.1"/>
    <property type="molecule type" value="Genomic_DNA"/>
</dbReference>
<dbReference type="InterPro" id="IPR036188">
    <property type="entry name" value="FAD/NAD-bd_sf"/>
</dbReference>
<dbReference type="AlphaFoldDB" id="A0A7Y0SFY8"/>
<protein>
    <submittedName>
        <fullName evidence="2">Choline dehydrogenase</fullName>
        <ecNumber evidence="2">1.1.99.1</ecNumber>
    </submittedName>
</protein>
<dbReference type="PANTHER" id="PTHR11552">
    <property type="entry name" value="GLUCOSE-METHANOL-CHOLINE GMC OXIDOREDUCTASE"/>
    <property type="match status" value="1"/>
</dbReference>
<gene>
    <name evidence="2" type="ORF">HKB16_07670</name>
</gene>
<dbReference type="GO" id="GO:0008812">
    <property type="term" value="F:choline dehydrogenase activity"/>
    <property type="evidence" value="ECO:0007669"/>
    <property type="project" value="UniProtKB-EC"/>
</dbReference>
<accession>A0A7Y0SFY8</accession>
<proteinExistence type="inferred from homology"/>
<dbReference type="EC" id="1.1.99.1" evidence="2"/>
<dbReference type="GO" id="GO:0050660">
    <property type="term" value="F:flavin adenine dinucleotide binding"/>
    <property type="evidence" value="ECO:0007669"/>
    <property type="project" value="InterPro"/>
</dbReference>
<dbReference type="Gene3D" id="3.50.50.60">
    <property type="entry name" value="FAD/NAD(P)-binding domain"/>
    <property type="match status" value="1"/>
</dbReference>
<reference evidence="2 3" key="1">
    <citation type="submission" date="2020-04" db="EMBL/GenBank/DDBJ databases">
        <title>Whole-genome sequencing of Vibrio spp. from China reveals different genetic environments of blaCTX-M-14 among diverse lineages.</title>
        <authorList>
            <person name="Zheng Z."/>
            <person name="Ye L."/>
            <person name="Chen S."/>
        </authorList>
    </citation>
    <scope>NUCLEOTIDE SEQUENCE [LARGE SCALE GENOMIC DNA]</scope>
    <source>
        <strain evidence="2 3">Vb0551</strain>
    </source>
</reference>
<dbReference type="SUPFAM" id="SSF51905">
    <property type="entry name" value="FAD/NAD(P)-binding domain"/>
    <property type="match status" value="1"/>
</dbReference>
<evidence type="ECO:0000313" key="3">
    <source>
        <dbReference type="Proteomes" id="UP000518904"/>
    </source>
</evidence>
<dbReference type="InterPro" id="IPR012132">
    <property type="entry name" value="GMC_OxRdtase"/>
</dbReference>
<sequence>VGSVQLLQLSGIGPKAVLEKAGIEVKHSLEGVGKNLQDHLEVYFQYHCKQPITLNSKLGLVSKGLIGTEWILTRKGLGATNHFES</sequence>
<dbReference type="Gene3D" id="3.30.410.40">
    <property type="match status" value="1"/>
</dbReference>
<evidence type="ECO:0000256" key="1">
    <source>
        <dbReference type="ARBA" id="ARBA00010790"/>
    </source>
</evidence>
<comment type="caution">
    <text evidence="2">The sequence shown here is derived from an EMBL/GenBank/DDBJ whole genome shotgun (WGS) entry which is preliminary data.</text>
</comment>